<dbReference type="GO" id="GO:0016491">
    <property type="term" value="F:oxidoreductase activity"/>
    <property type="evidence" value="ECO:0007669"/>
    <property type="project" value="UniProtKB-KW"/>
</dbReference>
<gene>
    <name evidence="4" type="ORF">DICSQDRAFT_107710</name>
</gene>
<evidence type="ECO:0000256" key="3">
    <source>
        <dbReference type="ARBA" id="ARBA00023002"/>
    </source>
</evidence>
<dbReference type="Pfam" id="PF00106">
    <property type="entry name" value="adh_short"/>
    <property type="match status" value="1"/>
</dbReference>
<sequence length="333" mass="37014">MREPSASVHGDMLPDLMGKVMIVTGGNSGIGYATVQQLARRGAKVYIAGRSQERVSAAIARLHEEGLEPGNGKLEWLELDLEAPSKIKDVAAAFLKKEGRLDVLVHNAGRMRTPYVLGEGGIEKSMLVNYVGPFLLTKALLPLMTKTAKEKNGDVRIVTLSSSEIRQLKGYEVRYRNLDDWNKEYAGEKFPIVGAKKDDQLRYSQTKLAITLYTRELQRRLDTDGVPITVMSVHPGWVYTEGFLKDPLHDIPILGWLLNFIFKLTFKTPTEGAQASVFAAASPDVAERRDRFKGAYLVSPGKIATPQHPQAESVVLAEELWKATEPIVRQWEG</sequence>
<keyword evidence="3" id="KW-0560">Oxidoreductase</keyword>
<dbReference type="Proteomes" id="UP000053319">
    <property type="component" value="Unassembled WGS sequence"/>
</dbReference>
<dbReference type="OrthoDB" id="191139at2759"/>
<evidence type="ECO:0000313" key="5">
    <source>
        <dbReference type="Proteomes" id="UP000053319"/>
    </source>
</evidence>
<comment type="similarity">
    <text evidence="1">Belongs to the short-chain dehydrogenases/reductases (SDR) family.</text>
</comment>
<keyword evidence="2" id="KW-0521">NADP</keyword>
<evidence type="ECO:0000313" key="4">
    <source>
        <dbReference type="EMBL" id="EJF60340.1"/>
    </source>
</evidence>
<proteinExistence type="inferred from homology"/>
<evidence type="ECO:0000256" key="1">
    <source>
        <dbReference type="ARBA" id="ARBA00006484"/>
    </source>
</evidence>
<organism evidence="4 5">
    <name type="scientific">Dichomitus squalens (strain LYAD-421)</name>
    <name type="common">Western red white-rot fungus</name>
    <dbReference type="NCBI Taxonomy" id="732165"/>
    <lineage>
        <taxon>Eukaryota</taxon>
        <taxon>Fungi</taxon>
        <taxon>Dikarya</taxon>
        <taxon>Basidiomycota</taxon>
        <taxon>Agaricomycotina</taxon>
        <taxon>Agaricomycetes</taxon>
        <taxon>Polyporales</taxon>
        <taxon>Polyporaceae</taxon>
        <taxon>Dichomitus</taxon>
    </lineage>
</organism>
<dbReference type="PRINTS" id="PR00081">
    <property type="entry name" value="GDHRDH"/>
</dbReference>
<dbReference type="HOGENOM" id="CLU_010194_44_6_1"/>
<dbReference type="OMA" id="MNILHAR"/>
<dbReference type="KEGG" id="dsq:DICSQDRAFT_107710"/>
<dbReference type="PANTHER" id="PTHR24320:SF282">
    <property type="entry name" value="WW DOMAIN-CONTAINING OXIDOREDUCTASE"/>
    <property type="match status" value="1"/>
</dbReference>
<dbReference type="AlphaFoldDB" id="R7SX85"/>
<dbReference type="GeneID" id="18833732"/>
<dbReference type="RefSeq" id="XP_007367020.1">
    <property type="nucleotide sequence ID" value="XM_007366958.1"/>
</dbReference>
<dbReference type="EMBL" id="JH719417">
    <property type="protein sequence ID" value="EJF60340.1"/>
    <property type="molecule type" value="Genomic_DNA"/>
</dbReference>
<evidence type="ECO:0000256" key="2">
    <source>
        <dbReference type="ARBA" id="ARBA00022857"/>
    </source>
</evidence>
<dbReference type="PANTHER" id="PTHR24320">
    <property type="entry name" value="RETINOL DEHYDROGENASE"/>
    <property type="match status" value="1"/>
</dbReference>
<accession>R7SX85</accession>
<dbReference type="Gene3D" id="3.40.50.720">
    <property type="entry name" value="NAD(P)-binding Rossmann-like Domain"/>
    <property type="match status" value="1"/>
</dbReference>
<protein>
    <submittedName>
        <fullName evidence="4">NAD(P)-binding protein</fullName>
    </submittedName>
</protein>
<name>R7SX85_DICSQ</name>
<dbReference type="SUPFAM" id="SSF51735">
    <property type="entry name" value="NAD(P)-binding Rossmann-fold domains"/>
    <property type="match status" value="1"/>
</dbReference>
<dbReference type="InterPro" id="IPR036291">
    <property type="entry name" value="NAD(P)-bd_dom_sf"/>
</dbReference>
<reference evidence="4 5" key="1">
    <citation type="journal article" date="2012" name="Science">
        <title>The Paleozoic origin of enzymatic lignin decomposition reconstructed from 31 fungal genomes.</title>
        <authorList>
            <person name="Floudas D."/>
            <person name="Binder M."/>
            <person name="Riley R."/>
            <person name="Barry K."/>
            <person name="Blanchette R.A."/>
            <person name="Henrissat B."/>
            <person name="Martinez A.T."/>
            <person name="Otillar R."/>
            <person name="Spatafora J.W."/>
            <person name="Yadav J.S."/>
            <person name="Aerts A."/>
            <person name="Benoit I."/>
            <person name="Boyd A."/>
            <person name="Carlson A."/>
            <person name="Copeland A."/>
            <person name="Coutinho P.M."/>
            <person name="de Vries R.P."/>
            <person name="Ferreira P."/>
            <person name="Findley K."/>
            <person name="Foster B."/>
            <person name="Gaskell J."/>
            <person name="Glotzer D."/>
            <person name="Gorecki P."/>
            <person name="Heitman J."/>
            <person name="Hesse C."/>
            <person name="Hori C."/>
            <person name="Igarashi K."/>
            <person name="Jurgens J.A."/>
            <person name="Kallen N."/>
            <person name="Kersten P."/>
            <person name="Kohler A."/>
            <person name="Kuees U."/>
            <person name="Kumar T.K.A."/>
            <person name="Kuo A."/>
            <person name="LaButti K."/>
            <person name="Larrondo L.F."/>
            <person name="Lindquist E."/>
            <person name="Ling A."/>
            <person name="Lombard V."/>
            <person name="Lucas S."/>
            <person name="Lundell T."/>
            <person name="Martin R."/>
            <person name="McLaughlin D.J."/>
            <person name="Morgenstern I."/>
            <person name="Morin E."/>
            <person name="Murat C."/>
            <person name="Nagy L.G."/>
            <person name="Nolan M."/>
            <person name="Ohm R.A."/>
            <person name="Patyshakuliyeva A."/>
            <person name="Rokas A."/>
            <person name="Ruiz-Duenas F.J."/>
            <person name="Sabat G."/>
            <person name="Salamov A."/>
            <person name="Samejima M."/>
            <person name="Schmutz J."/>
            <person name="Slot J.C."/>
            <person name="St John F."/>
            <person name="Stenlid J."/>
            <person name="Sun H."/>
            <person name="Sun S."/>
            <person name="Syed K."/>
            <person name="Tsang A."/>
            <person name="Wiebenga A."/>
            <person name="Young D."/>
            <person name="Pisabarro A."/>
            <person name="Eastwood D.C."/>
            <person name="Martin F."/>
            <person name="Cullen D."/>
            <person name="Grigoriev I.V."/>
            <person name="Hibbett D.S."/>
        </authorList>
    </citation>
    <scope>NUCLEOTIDE SEQUENCE [LARGE SCALE GENOMIC DNA]</scope>
    <source>
        <strain evidence="4 5">LYAD-421 SS1</strain>
    </source>
</reference>
<dbReference type="InterPro" id="IPR002347">
    <property type="entry name" value="SDR_fam"/>
</dbReference>